<dbReference type="EMBL" id="CAMAPE010000008">
    <property type="protein sequence ID" value="CAH9072603.1"/>
    <property type="molecule type" value="Genomic_DNA"/>
</dbReference>
<organism evidence="1 2">
    <name type="scientific">Cuscuta europaea</name>
    <name type="common">European dodder</name>
    <dbReference type="NCBI Taxonomy" id="41803"/>
    <lineage>
        <taxon>Eukaryota</taxon>
        <taxon>Viridiplantae</taxon>
        <taxon>Streptophyta</taxon>
        <taxon>Embryophyta</taxon>
        <taxon>Tracheophyta</taxon>
        <taxon>Spermatophyta</taxon>
        <taxon>Magnoliopsida</taxon>
        <taxon>eudicotyledons</taxon>
        <taxon>Gunneridae</taxon>
        <taxon>Pentapetalae</taxon>
        <taxon>asterids</taxon>
        <taxon>lamiids</taxon>
        <taxon>Solanales</taxon>
        <taxon>Convolvulaceae</taxon>
        <taxon>Cuscuteae</taxon>
        <taxon>Cuscuta</taxon>
        <taxon>Cuscuta subgen. Cuscuta</taxon>
    </lineage>
</organism>
<dbReference type="OrthoDB" id="411615at2759"/>
<name>A0A9P0YRE3_CUSEU</name>
<evidence type="ECO:0000313" key="1">
    <source>
        <dbReference type="EMBL" id="CAH9072603.1"/>
    </source>
</evidence>
<accession>A0A9P0YRE3</accession>
<gene>
    <name evidence="1" type="ORF">CEURO_LOCUS4417</name>
</gene>
<protein>
    <recommendedName>
        <fullName evidence="3">Zinc finger, CCHC-type</fullName>
    </recommendedName>
</protein>
<keyword evidence="2" id="KW-1185">Reference proteome</keyword>
<evidence type="ECO:0000313" key="2">
    <source>
        <dbReference type="Proteomes" id="UP001152484"/>
    </source>
</evidence>
<comment type="caution">
    <text evidence="1">The sequence shown here is derived from an EMBL/GenBank/DDBJ whole genome shotgun (WGS) entry which is preliminary data.</text>
</comment>
<dbReference type="Proteomes" id="UP001152484">
    <property type="component" value="Unassembled WGS sequence"/>
</dbReference>
<proteinExistence type="predicted"/>
<dbReference type="AlphaFoldDB" id="A0A9P0YRE3"/>
<reference evidence="1" key="1">
    <citation type="submission" date="2022-07" db="EMBL/GenBank/DDBJ databases">
        <authorList>
            <person name="Macas J."/>
            <person name="Novak P."/>
            <person name="Neumann P."/>
        </authorList>
    </citation>
    <scope>NUCLEOTIDE SEQUENCE</scope>
</reference>
<sequence length="76" mass="8781">MEHHDCVEEDPNSFEEAMKSQDASFWKEAVNDEMNSIMGNNTWVLSDLPPGCTPIGCKWIFKKKMKVDRTIDKFKA</sequence>
<evidence type="ECO:0008006" key="3">
    <source>
        <dbReference type="Google" id="ProtNLM"/>
    </source>
</evidence>